<feature type="transmembrane region" description="Helical" evidence="1">
    <location>
        <begin position="121"/>
        <end position="141"/>
    </location>
</feature>
<keyword evidence="1" id="KW-0812">Transmembrane</keyword>
<dbReference type="PANTHER" id="PTHR37814">
    <property type="entry name" value="CONSERVED MEMBRANE PROTEIN"/>
    <property type="match status" value="1"/>
</dbReference>
<evidence type="ECO:0000256" key="1">
    <source>
        <dbReference type="SAM" id="Phobius"/>
    </source>
</evidence>
<keyword evidence="1" id="KW-0472">Membrane</keyword>
<dbReference type="InterPro" id="IPR038728">
    <property type="entry name" value="YkvI-like"/>
</dbReference>
<sequence length="355" mass="38993">MRGVYTINHWKETFQVAAVYVGTVVGAGFATGREIVEFFTQYGIYGLIGIFISGTLFMWLGSKMMIISKEIRAESYKEFNEYLFGRKIGGIINVLMLIVLIGVTSVMLSGAGAVFKEQLGLPYQTGIFVTIILAIAVLIFGVKGLFSVNMVVVPLLIIFSTILALKVVISGDFSLFKQGFEPISHYNWLVSPFTYTAFNLAMAQAVLVPLAKEVKNVSSITWGGILGGAALCLILVSSHVALSSIPNVMHLEIPMADVMRTTLFSLHWLYVFVIYGEIFTSVIGDIFGLQRQLKPILRVPNIVIIIGILSIAYVISLLGYGSLISVLYPIFGYMSLALLVSLMIPTSIFVQLFHK</sequence>
<keyword evidence="1" id="KW-1133">Transmembrane helix</keyword>
<reference evidence="3" key="1">
    <citation type="submission" date="2016-10" db="EMBL/GenBank/DDBJ databases">
        <authorList>
            <person name="Varghese N."/>
            <person name="Submissions S."/>
        </authorList>
    </citation>
    <scope>NUCLEOTIDE SEQUENCE [LARGE SCALE GENOMIC DNA]</scope>
    <source>
        <strain evidence="3">IBRC-M10078</strain>
    </source>
</reference>
<feature type="transmembrane region" description="Helical" evidence="1">
    <location>
        <begin position="330"/>
        <end position="353"/>
    </location>
</feature>
<dbReference type="RefSeq" id="WP_238457184.1">
    <property type="nucleotide sequence ID" value="NZ_FNJU01000002.1"/>
</dbReference>
<feature type="transmembrane region" description="Helical" evidence="1">
    <location>
        <begin position="91"/>
        <end position="115"/>
    </location>
</feature>
<dbReference type="AlphaFoldDB" id="A0A1H0RYT5"/>
<dbReference type="InterPro" id="IPR038377">
    <property type="entry name" value="Na/Glc_symporter_sf"/>
</dbReference>
<organism evidence="2 3">
    <name type="scientific">Litchfieldia salsa</name>
    <dbReference type="NCBI Taxonomy" id="930152"/>
    <lineage>
        <taxon>Bacteria</taxon>
        <taxon>Bacillati</taxon>
        <taxon>Bacillota</taxon>
        <taxon>Bacilli</taxon>
        <taxon>Bacillales</taxon>
        <taxon>Bacillaceae</taxon>
        <taxon>Litchfieldia</taxon>
    </lineage>
</organism>
<feature type="transmembrane region" description="Helical" evidence="1">
    <location>
        <begin position="42"/>
        <end position="62"/>
    </location>
</feature>
<feature type="transmembrane region" description="Helical" evidence="1">
    <location>
        <begin position="301"/>
        <end position="324"/>
    </location>
</feature>
<dbReference type="Proteomes" id="UP000199159">
    <property type="component" value="Unassembled WGS sequence"/>
</dbReference>
<proteinExistence type="predicted"/>
<feature type="transmembrane region" description="Helical" evidence="1">
    <location>
        <begin position="189"/>
        <end position="210"/>
    </location>
</feature>
<evidence type="ECO:0000313" key="3">
    <source>
        <dbReference type="Proteomes" id="UP000199159"/>
    </source>
</evidence>
<protein>
    <submittedName>
        <fullName evidence="2">Uncharacterized membrane protein YkvI</fullName>
    </submittedName>
</protein>
<keyword evidence="3" id="KW-1185">Reference proteome</keyword>
<feature type="transmembrane region" description="Helical" evidence="1">
    <location>
        <begin position="265"/>
        <end position="289"/>
    </location>
</feature>
<evidence type="ECO:0000313" key="2">
    <source>
        <dbReference type="EMBL" id="SDP34489.1"/>
    </source>
</evidence>
<dbReference type="Gene3D" id="1.20.1730.10">
    <property type="entry name" value="Sodium/glucose cotransporter"/>
    <property type="match status" value="1"/>
</dbReference>
<feature type="transmembrane region" description="Helical" evidence="1">
    <location>
        <begin position="148"/>
        <end position="169"/>
    </location>
</feature>
<dbReference type="STRING" id="930152.SAMN05216565_102444"/>
<feature type="transmembrane region" description="Helical" evidence="1">
    <location>
        <begin position="222"/>
        <end position="245"/>
    </location>
</feature>
<feature type="transmembrane region" description="Helical" evidence="1">
    <location>
        <begin position="12"/>
        <end position="30"/>
    </location>
</feature>
<name>A0A1H0RYT5_9BACI</name>
<dbReference type="EMBL" id="FNJU01000002">
    <property type="protein sequence ID" value="SDP34489.1"/>
    <property type="molecule type" value="Genomic_DNA"/>
</dbReference>
<dbReference type="PANTHER" id="PTHR37814:SF1">
    <property type="entry name" value="MEMBRANE PROTEIN"/>
    <property type="match status" value="1"/>
</dbReference>
<gene>
    <name evidence="2" type="ORF">SAMN05216565_102444</name>
</gene>
<accession>A0A1H0RYT5</accession>